<evidence type="ECO:0000313" key="4">
    <source>
        <dbReference type="EMBL" id="KAJ1922178.1"/>
    </source>
</evidence>
<dbReference type="Gene3D" id="3.40.640.10">
    <property type="entry name" value="Type I PLP-dependent aspartate aminotransferase-like (Major domain)"/>
    <property type="match status" value="1"/>
</dbReference>
<keyword evidence="4" id="KW-0808">Transferase</keyword>
<accession>A0A9W8DTE3</accession>
<dbReference type="OrthoDB" id="10047078at2759"/>
<evidence type="ECO:0000256" key="3">
    <source>
        <dbReference type="RuleBase" id="RU362118"/>
    </source>
</evidence>
<reference evidence="4" key="1">
    <citation type="submission" date="2022-07" db="EMBL/GenBank/DDBJ databases">
        <title>Phylogenomic reconstructions and comparative analyses of Kickxellomycotina fungi.</title>
        <authorList>
            <person name="Reynolds N.K."/>
            <person name="Stajich J.E."/>
            <person name="Barry K."/>
            <person name="Grigoriev I.V."/>
            <person name="Crous P."/>
            <person name="Smith M.E."/>
        </authorList>
    </citation>
    <scope>NUCLEOTIDE SEQUENCE</scope>
    <source>
        <strain evidence="4">NBRC 100468</strain>
    </source>
</reference>
<keyword evidence="5" id="KW-1185">Reference proteome</keyword>
<evidence type="ECO:0000256" key="1">
    <source>
        <dbReference type="ARBA" id="ARBA00001933"/>
    </source>
</evidence>
<dbReference type="PANTHER" id="PTHR42699">
    <property type="match status" value="1"/>
</dbReference>
<dbReference type="InterPro" id="IPR015421">
    <property type="entry name" value="PyrdxlP-dep_Trfase_major"/>
</dbReference>
<dbReference type="InterPro" id="IPR015422">
    <property type="entry name" value="PyrdxlP-dep_Trfase_small"/>
</dbReference>
<dbReference type="InterPro" id="IPR000277">
    <property type="entry name" value="Cys/Met-Metab_PyrdxlP-dep_enz"/>
</dbReference>
<dbReference type="SUPFAM" id="SSF53383">
    <property type="entry name" value="PLP-dependent transferases"/>
    <property type="match status" value="1"/>
</dbReference>
<organism evidence="4 5">
    <name type="scientific">Mycoemilia scoparia</name>
    <dbReference type="NCBI Taxonomy" id="417184"/>
    <lineage>
        <taxon>Eukaryota</taxon>
        <taxon>Fungi</taxon>
        <taxon>Fungi incertae sedis</taxon>
        <taxon>Zoopagomycota</taxon>
        <taxon>Kickxellomycotina</taxon>
        <taxon>Kickxellomycetes</taxon>
        <taxon>Kickxellales</taxon>
        <taxon>Kickxellaceae</taxon>
        <taxon>Mycoemilia</taxon>
    </lineage>
</organism>
<dbReference type="AlphaFoldDB" id="A0A9W8DTE3"/>
<dbReference type="PANTHER" id="PTHR42699:SF1">
    <property type="entry name" value="CYSTATHIONINE GAMMA-SYNTHASE-RELATED"/>
    <property type="match status" value="1"/>
</dbReference>
<dbReference type="GO" id="GO:0019346">
    <property type="term" value="P:transsulfuration"/>
    <property type="evidence" value="ECO:0007669"/>
    <property type="project" value="InterPro"/>
</dbReference>
<evidence type="ECO:0000256" key="2">
    <source>
        <dbReference type="ARBA" id="ARBA00022898"/>
    </source>
</evidence>
<sequence length="578" mass="64593">MVCGYPRFFIAIPIKKLSAHIEGKFGMPDESVMLFQNHHAANRCQSFILRHASDKLQSFQVRIVKYEVAPWDNVAATLSGEAQLLNKVPVVLSCVFFPSSAFSVAKQYWQHTGDGISSRLAEHCLRIIRVNEERKLAPAAPSPRFVAAAAAGVSKQRPSYHRLPNNCADSAAVAQRCDSKTPSVEEGESAHIDHDAEIYLEERFGRNINVRYANQAKAAIRRRIAGLLNEEDKTYFKDNVEISRQVCGLEESDVFIVSTGMGAIFHTHRVLLEVLGSDKKSVCFGFPYTDTLKILQKFGPGAYFFGHGEGEDYDKLEELLREKAEKGERVLALFTECPSNPLLKTADLKRLRGLANKYGFVLVIDETIGNFVNSDTLSWADVVVSSLTKVFSGDSNVMGGSIVLNPNQPFYKKIKQEMESQLEDSLWCEDAVFLERNSRNFRERVVKINRNAEALCDMLKTNPLVDAVNYPKYITVAEYEAIKRKTEDAGYGGLFSITFKTPDHAKVFYDNLDCAKGPSLGTNFTLASPYTLLAHFTELDWALKYGVSSHLIRVSVGLEDHEVLMAMFIKALGAIEPE</sequence>
<dbReference type="FunFam" id="3.90.1150.10:FF:000063">
    <property type="entry name" value="Probable cystathionine gamma-synthase"/>
    <property type="match status" value="1"/>
</dbReference>
<keyword evidence="2 3" id="KW-0663">Pyridoxal phosphate</keyword>
<dbReference type="Pfam" id="PF01053">
    <property type="entry name" value="Cys_Met_Meta_PP"/>
    <property type="match status" value="1"/>
</dbReference>
<dbReference type="InterPro" id="IPR015424">
    <property type="entry name" value="PyrdxlP-dep_Trfase"/>
</dbReference>
<dbReference type="EMBL" id="JANBPU010000001">
    <property type="protein sequence ID" value="KAJ1922178.1"/>
    <property type="molecule type" value="Genomic_DNA"/>
</dbReference>
<comment type="similarity">
    <text evidence="3">Belongs to the trans-sulfuration enzymes family.</text>
</comment>
<name>A0A9W8DTE3_9FUNG</name>
<dbReference type="Gene3D" id="3.90.1150.10">
    <property type="entry name" value="Aspartate Aminotransferase, domain 1"/>
    <property type="match status" value="1"/>
</dbReference>
<proteinExistence type="inferred from homology"/>
<evidence type="ECO:0000313" key="5">
    <source>
        <dbReference type="Proteomes" id="UP001150538"/>
    </source>
</evidence>
<dbReference type="GO" id="GO:0030170">
    <property type="term" value="F:pyridoxal phosphate binding"/>
    <property type="evidence" value="ECO:0007669"/>
    <property type="project" value="InterPro"/>
</dbReference>
<dbReference type="InterPro" id="IPR051750">
    <property type="entry name" value="Trans-sulfuration_enzymes"/>
</dbReference>
<comment type="cofactor">
    <cofactor evidence="1 3">
        <name>pyridoxal 5'-phosphate</name>
        <dbReference type="ChEBI" id="CHEBI:597326"/>
    </cofactor>
</comment>
<gene>
    <name evidence="4" type="primary">STR2</name>
    <name evidence="4" type="ORF">H4219_000040</name>
</gene>
<dbReference type="Proteomes" id="UP001150538">
    <property type="component" value="Unassembled WGS sequence"/>
</dbReference>
<dbReference type="GO" id="GO:0003962">
    <property type="term" value="F:cystathionine gamma-synthase activity"/>
    <property type="evidence" value="ECO:0007669"/>
    <property type="project" value="UniProtKB-EC"/>
</dbReference>
<protein>
    <submittedName>
        <fullName evidence="4">Cystathionine gamma-synthase</fullName>
        <ecNumber evidence="4">2.5.1.48</ecNumber>
    </submittedName>
</protein>
<comment type="caution">
    <text evidence="4">The sequence shown here is derived from an EMBL/GenBank/DDBJ whole genome shotgun (WGS) entry which is preliminary data.</text>
</comment>
<dbReference type="EC" id="2.5.1.48" evidence="4"/>